<dbReference type="EMBL" id="JAENIL010000017">
    <property type="protein sequence ID" value="MBK1877366.1"/>
    <property type="molecule type" value="Genomic_DNA"/>
</dbReference>
<dbReference type="CDD" id="cd13438">
    <property type="entry name" value="SPFH_eoslipins_u2"/>
    <property type="match status" value="1"/>
</dbReference>
<dbReference type="InterPro" id="IPR001107">
    <property type="entry name" value="Band_7"/>
</dbReference>
<dbReference type="GO" id="GO:0005886">
    <property type="term" value="C:plasma membrane"/>
    <property type="evidence" value="ECO:0007669"/>
    <property type="project" value="InterPro"/>
</dbReference>
<dbReference type="InterPro" id="IPR043202">
    <property type="entry name" value="Band-7_stomatin-like"/>
</dbReference>
<organism evidence="4 5">
    <name type="scientific">Pelagicoccus mobilis</name>
    <dbReference type="NCBI Taxonomy" id="415221"/>
    <lineage>
        <taxon>Bacteria</taxon>
        <taxon>Pseudomonadati</taxon>
        <taxon>Verrucomicrobiota</taxon>
        <taxon>Opitutia</taxon>
        <taxon>Puniceicoccales</taxon>
        <taxon>Pelagicoccaceae</taxon>
        <taxon>Pelagicoccus</taxon>
    </lineage>
</organism>
<evidence type="ECO:0000313" key="4">
    <source>
        <dbReference type="EMBL" id="MBK1877366.1"/>
    </source>
</evidence>
<keyword evidence="5" id="KW-1185">Reference proteome</keyword>
<dbReference type="GO" id="GO:0098552">
    <property type="term" value="C:side of membrane"/>
    <property type="evidence" value="ECO:0007669"/>
    <property type="project" value="UniProtKB-ARBA"/>
</dbReference>
<name>A0A934RYU0_9BACT</name>
<dbReference type="FunFam" id="3.30.479.30:FF:000004">
    <property type="entry name" value="Putative membrane protease family, stomatin"/>
    <property type="match status" value="1"/>
</dbReference>
<gene>
    <name evidence="4" type="ORF">JIN87_10850</name>
</gene>
<comment type="caution">
    <text evidence="4">The sequence shown here is derived from an EMBL/GenBank/DDBJ whole genome shotgun (WGS) entry which is preliminary data.</text>
</comment>
<comment type="similarity">
    <text evidence="2">Belongs to the band 7/mec-2 family.</text>
</comment>
<sequence length="368" mass="41597">MLLPIRKTVKYDELGLVFKNGRFIKLVGEGKHWLFDFQNVLRVDVLNQRDPWIRSTELDQLSKSELLEDKAVFVDLKDNERAFVWVDGRLDSVLGPGLYGLWNQLRKVEIERFDANDLKLVRKDLVSVLKNLSALQLFEVVEVPEGKVGVLFVDGAYRETLPAGKHAFWKNVAKVKIQLVEKREQVLDVSGQDIMTRDKVTLRLNAVLAYRVVDERKSVEASQDASQALYRETQLALRSEVGVRDLDTLLSGKEDLAQNAKEYVAKVANDFGLEVVSLGVRDVILPGDMKNLMNQVIEAQKASEANVIKRREETAAMRSQLNTAKLMESNPVLMRLRELEVLESVSKTANLQVVLGEKGLAESLTKLI</sequence>
<proteinExistence type="inferred from homology"/>
<protein>
    <submittedName>
        <fullName evidence="4">Slipin family protein</fullName>
    </submittedName>
</protein>
<reference evidence="4" key="1">
    <citation type="submission" date="2021-01" db="EMBL/GenBank/DDBJ databases">
        <title>Modified the classification status of verrucomicrobia.</title>
        <authorList>
            <person name="Feng X."/>
        </authorList>
    </citation>
    <scope>NUCLEOTIDE SEQUENCE</scope>
    <source>
        <strain evidence="4">KCTC 13126</strain>
    </source>
</reference>
<accession>A0A934RYU0</accession>
<dbReference type="AlphaFoldDB" id="A0A934RYU0"/>
<dbReference type="SMART" id="SM00244">
    <property type="entry name" value="PHB"/>
    <property type="match status" value="1"/>
</dbReference>
<dbReference type="PANTHER" id="PTHR10264:SF83">
    <property type="entry name" value="BLL5629 PROTEIN"/>
    <property type="match status" value="1"/>
</dbReference>
<feature type="domain" description="Band 7" evidence="3">
    <location>
        <begin position="138"/>
        <end position="297"/>
    </location>
</feature>
<evidence type="ECO:0000313" key="5">
    <source>
        <dbReference type="Proteomes" id="UP000617628"/>
    </source>
</evidence>
<evidence type="ECO:0000256" key="2">
    <source>
        <dbReference type="ARBA" id="ARBA00008164"/>
    </source>
</evidence>
<dbReference type="SUPFAM" id="SSF117892">
    <property type="entry name" value="Band 7/SPFH domain"/>
    <property type="match status" value="1"/>
</dbReference>
<evidence type="ECO:0000256" key="1">
    <source>
        <dbReference type="ARBA" id="ARBA00004167"/>
    </source>
</evidence>
<dbReference type="RefSeq" id="WP_200355580.1">
    <property type="nucleotide sequence ID" value="NZ_JAENIL010000017.1"/>
</dbReference>
<dbReference type="PANTHER" id="PTHR10264">
    <property type="entry name" value="BAND 7 PROTEIN-RELATED"/>
    <property type="match status" value="1"/>
</dbReference>
<comment type="subcellular location">
    <subcellularLocation>
        <location evidence="1">Membrane</location>
        <topology evidence="1">Single-pass membrane protein</topology>
    </subcellularLocation>
</comment>
<dbReference type="Pfam" id="PF01145">
    <property type="entry name" value="Band_7"/>
    <property type="match status" value="1"/>
</dbReference>
<dbReference type="InterPro" id="IPR036013">
    <property type="entry name" value="Band_7/SPFH_dom_sf"/>
</dbReference>
<evidence type="ECO:0000259" key="3">
    <source>
        <dbReference type="SMART" id="SM00244"/>
    </source>
</evidence>
<dbReference type="Proteomes" id="UP000617628">
    <property type="component" value="Unassembled WGS sequence"/>
</dbReference>
<dbReference type="Gene3D" id="3.30.479.30">
    <property type="entry name" value="Band 7 domain"/>
    <property type="match status" value="1"/>
</dbReference>